<proteinExistence type="predicted"/>
<dbReference type="EMBL" id="SRLO01000336">
    <property type="protein sequence ID" value="TNN60317.1"/>
    <property type="molecule type" value="Genomic_DNA"/>
</dbReference>
<evidence type="ECO:0000313" key="2">
    <source>
        <dbReference type="Proteomes" id="UP000314294"/>
    </source>
</evidence>
<reference evidence="1 2" key="1">
    <citation type="submission" date="2019-03" db="EMBL/GenBank/DDBJ databases">
        <title>First draft genome of Liparis tanakae, snailfish: a comprehensive survey of snailfish specific genes.</title>
        <authorList>
            <person name="Kim W."/>
            <person name="Song I."/>
            <person name="Jeong J.-H."/>
            <person name="Kim D."/>
            <person name="Kim S."/>
            <person name="Ryu S."/>
            <person name="Song J.Y."/>
            <person name="Lee S.K."/>
        </authorList>
    </citation>
    <scope>NUCLEOTIDE SEQUENCE [LARGE SCALE GENOMIC DNA]</scope>
    <source>
        <tissue evidence="1">Muscle</tissue>
    </source>
</reference>
<name>A0A4Z2H382_9TELE</name>
<dbReference type="AlphaFoldDB" id="A0A4Z2H382"/>
<organism evidence="1 2">
    <name type="scientific">Liparis tanakae</name>
    <name type="common">Tanaka's snailfish</name>
    <dbReference type="NCBI Taxonomy" id="230148"/>
    <lineage>
        <taxon>Eukaryota</taxon>
        <taxon>Metazoa</taxon>
        <taxon>Chordata</taxon>
        <taxon>Craniata</taxon>
        <taxon>Vertebrata</taxon>
        <taxon>Euteleostomi</taxon>
        <taxon>Actinopterygii</taxon>
        <taxon>Neopterygii</taxon>
        <taxon>Teleostei</taxon>
        <taxon>Neoteleostei</taxon>
        <taxon>Acanthomorphata</taxon>
        <taxon>Eupercaria</taxon>
        <taxon>Perciformes</taxon>
        <taxon>Cottioidei</taxon>
        <taxon>Cottales</taxon>
        <taxon>Liparidae</taxon>
        <taxon>Liparis</taxon>
    </lineage>
</organism>
<accession>A0A4Z2H382</accession>
<sequence length="193" mass="20749">MQVMTSSMIWATFTTWPPSFGKRGAQQALAMSTPDPRSTLLAHTCNTKAITGYLNGIGDVPASFPCRDLRFILIQRASRLQGRGPSGGAISLVVTVPVQLPLSRSLHASPFLFSLEDIHLHPLPVVIVQVVALDEAHTFFVGRGLEAQPGEHPADLGLGFVGHRVGRIVGGPFGISLTAPAEERRGERARVRI</sequence>
<dbReference type="Proteomes" id="UP000314294">
    <property type="component" value="Unassembled WGS sequence"/>
</dbReference>
<protein>
    <submittedName>
        <fullName evidence="1">Uncharacterized protein</fullName>
    </submittedName>
</protein>
<comment type="caution">
    <text evidence="1">The sequence shown here is derived from an EMBL/GenBank/DDBJ whole genome shotgun (WGS) entry which is preliminary data.</text>
</comment>
<gene>
    <name evidence="1" type="ORF">EYF80_029482</name>
</gene>
<evidence type="ECO:0000313" key="1">
    <source>
        <dbReference type="EMBL" id="TNN60317.1"/>
    </source>
</evidence>
<keyword evidence="2" id="KW-1185">Reference proteome</keyword>